<comment type="caution">
    <text evidence="1">The sequence shown here is derived from an EMBL/GenBank/DDBJ whole genome shotgun (WGS) entry which is preliminary data.</text>
</comment>
<dbReference type="EMBL" id="BAABHB010000006">
    <property type="protein sequence ID" value="GAA4409330.1"/>
    <property type="molecule type" value="Genomic_DNA"/>
</dbReference>
<proteinExistence type="predicted"/>
<organism evidence="1 2">
    <name type="scientific">Nibrella viscosa</name>
    <dbReference type="NCBI Taxonomy" id="1084524"/>
    <lineage>
        <taxon>Bacteria</taxon>
        <taxon>Pseudomonadati</taxon>
        <taxon>Bacteroidota</taxon>
        <taxon>Cytophagia</taxon>
        <taxon>Cytophagales</taxon>
        <taxon>Spirosomataceae</taxon>
        <taxon>Nibrella</taxon>
    </lineage>
</organism>
<evidence type="ECO:0000313" key="2">
    <source>
        <dbReference type="Proteomes" id="UP001500936"/>
    </source>
</evidence>
<sequence length="51" mass="6263">MQTGVEDYDHLGFALLFKHQCDYYHREWGPKQYTPISVQEWQDSQIIREKF</sequence>
<dbReference type="RefSeq" id="WP_345268883.1">
    <property type="nucleotide sequence ID" value="NZ_BAABHB010000006.1"/>
</dbReference>
<keyword evidence="2" id="KW-1185">Reference proteome</keyword>
<protein>
    <submittedName>
        <fullName evidence="1">Uncharacterized protein</fullName>
    </submittedName>
</protein>
<dbReference type="Proteomes" id="UP001500936">
    <property type="component" value="Unassembled WGS sequence"/>
</dbReference>
<evidence type="ECO:0000313" key="1">
    <source>
        <dbReference type="EMBL" id="GAA4409330.1"/>
    </source>
</evidence>
<name>A0ABP8KLH1_9BACT</name>
<reference evidence="2" key="1">
    <citation type="journal article" date="2019" name="Int. J. Syst. Evol. Microbiol.">
        <title>The Global Catalogue of Microorganisms (GCM) 10K type strain sequencing project: providing services to taxonomists for standard genome sequencing and annotation.</title>
        <authorList>
            <consortium name="The Broad Institute Genomics Platform"/>
            <consortium name="The Broad Institute Genome Sequencing Center for Infectious Disease"/>
            <person name="Wu L."/>
            <person name="Ma J."/>
        </authorList>
    </citation>
    <scope>NUCLEOTIDE SEQUENCE [LARGE SCALE GENOMIC DNA]</scope>
    <source>
        <strain evidence="2">JCM 17925</strain>
    </source>
</reference>
<gene>
    <name evidence="1" type="ORF">GCM10023187_32450</name>
</gene>
<accession>A0ABP8KLH1</accession>